<dbReference type="InterPro" id="IPR043137">
    <property type="entry name" value="GGT_ssub_C"/>
</dbReference>
<evidence type="ECO:0000256" key="2">
    <source>
        <dbReference type="PIRSR" id="PIRSR600101-2"/>
    </source>
</evidence>
<dbReference type="InterPro" id="IPR000101">
    <property type="entry name" value="GGT_peptidase"/>
</dbReference>
<feature type="binding site" evidence="2">
    <location>
        <position position="574"/>
    </location>
    <ligand>
        <name>L-glutamate</name>
        <dbReference type="ChEBI" id="CHEBI:29985"/>
    </ligand>
</feature>
<dbReference type="EMBL" id="CAIIXF020000004">
    <property type="protein sequence ID" value="CAH1780974.1"/>
    <property type="molecule type" value="Genomic_DNA"/>
</dbReference>
<comment type="caution">
    <text evidence="3">The sequence shown here is derived from an EMBL/GenBank/DDBJ whole genome shotgun (WGS) entry which is preliminary data.</text>
</comment>
<dbReference type="AlphaFoldDB" id="A0A8J1UB58"/>
<feature type="active site" description="Nucleophile" evidence="1">
    <location>
        <position position="481"/>
    </location>
</feature>
<feature type="binding site" evidence="2">
    <location>
        <position position="192"/>
    </location>
    <ligand>
        <name>L-glutamate</name>
        <dbReference type="ChEBI" id="CHEBI:29985"/>
    </ligand>
</feature>
<dbReference type="Gene3D" id="3.60.20.40">
    <property type="match status" value="1"/>
</dbReference>
<evidence type="ECO:0000313" key="3">
    <source>
        <dbReference type="EMBL" id="CAH1780974.1"/>
    </source>
</evidence>
<dbReference type="GO" id="GO:0005886">
    <property type="term" value="C:plasma membrane"/>
    <property type="evidence" value="ECO:0007669"/>
    <property type="project" value="TreeGrafter"/>
</dbReference>
<evidence type="ECO:0000313" key="4">
    <source>
        <dbReference type="Proteomes" id="UP000749559"/>
    </source>
</evidence>
<evidence type="ECO:0000256" key="1">
    <source>
        <dbReference type="PIRSR" id="PIRSR600101-1"/>
    </source>
</evidence>
<dbReference type="OrthoDB" id="1081007at2759"/>
<organism evidence="3 4">
    <name type="scientific">Owenia fusiformis</name>
    <name type="common">Polychaete worm</name>
    <dbReference type="NCBI Taxonomy" id="6347"/>
    <lineage>
        <taxon>Eukaryota</taxon>
        <taxon>Metazoa</taxon>
        <taxon>Spiralia</taxon>
        <taxon>Lophotrochozoa</taxon>
        <taxon>Annelida</taxon>
        <taxon>Polychaeta</taxon>
        <taxon>Sedentaria</taxon>
        <taxon>Canalipalpata</taxon>
        <taxon>Sabellida</taxon>
        <taxon>Oweniida</taxon>
        <taxon>Oweniidae</taxon>
        <taxon>Owenia</taxon>
    </lineage>
</organism>
<dbReference type="PANTHER" id="PTHR11686">
    <property type="entry name" value="GAMMA GLUTAMYL TRANSPEPTIDASE"/>
    <property type="match status" value="1"/>
</dbReference>
<dbReference type="GO" id="GO:0036374">
    <property type="term" value="F:glutathione hydrolase activity"/>
    <property type="evidence" value="ECO:0007669"/>
    <property type="project" value="InterPro"/>
</dbReference>
<reference evidence="3" key="1">
    <citation type="submission" date="2022-03" db="EMBL/GenBank/DDBJ databases">
        <authorList>
            <person name="Martin C."/>
        </authorList>
    </citation>
    <scope>NUCLEOTIDE SEQUENCE</scope>
</reference>
<protein>
    <submittedName>
        <fullName evidence="3">Uncharacterized protein</fullName>
    </submittedName>
</protein>
<sequence>MTNFRPHSESTYCSMPGEKVYNHTSRWQWICHHMALRGCLQYVLKRLFYVYLISACLVFLVFYRQQYIQLGEYFKSASNSDEEIFTNGGFKGKIYPERGIYRTGFGDGINEPPLSDSPTGKYRKAAVATDHHICSAVGTDILEKDGGSSVDAAIATSLCLGVVNPQSTGIGGGPIVTLYDSKEKQAFSLTCRAETPAAAYPVLFQNYVNQEKRCRISVPSNGSDAGINIGVPGEIACYKELHDRYGRLPWKHLFGPTIKLCKDGFPIEWSLATSIQDKGAEILNLPGLRNLYTDPSTGELKKEGDLLQMPKYAETLELIAEQGPDVFYQGELADTMVEEIQAAGGVLTADDLKRYKVEMKPALHTILRNGGHTVFGAHPPSGSLGIMHILKILDGYGFTEEDLKTTDRAVLMLHRTIEASRFTFPKTKRLFDDRFESNEELVQDLLSDEYADQVRSKISDEGIRSQEFYGKTLPGVEPQGTTHLSVLGDDGIAVAISATITQVFGSKILGEKTGILYNSALVDFSLPGAKAKNGEPCEPASALSPGKRPVTQMCPTIIVDSDGVISHVIGGSGGAKLTPAVINTIVRNLWLGQTIQEAIEYPRIIVLNRRKYIYIEKSMPKKYIDGLIKKGHTITIQDTASAACQAIHNTKNGTHPIHAYSDFRKDGLANGY</sequence>
<dbReference type="PRINTS" id="PR01210">
    <property type="entry name" value="GGTRANSPTASE"/>
</dbReference>
<name>A0A8J1UB58_OWEFU</name>
<dbReference type="Gene3D" id="1.10.246.130">
    <property type="match status" value="1"/>
</dbReference>
<keyword evidence="4" id="KW-1185">Reference proteome</keyword>
<dbReference type="Proteomes" id="UP000749559">
    <property type="component" value="Unassembled WGS sequence"/>
</dbReference>
<accession>A0A8J1UB58</accession>
<proteinExistence type="predicted"/>
<dbReference type="GO" id="GO:0006751">
    <property type="term" value="P:glutathione catabolic process"/>
    <property type="evidence" value="ECO:0007669"/>
    <property type="project" value="InterPro"/>
</dbReference>
<feature type="binding site" evidence="2">
    <location>
        <position position="523"/>
    </location>
    <ligand>
        <name>L-glutamate</name>
        <dbReference type="ChEBI" id="CHEBI:29985"/>
    </ligand>
</feature>
<dbReference type="Pfam" id="PF01019">
    <property type="entry name" value="G_glu_transpept"/>
    <property type="match status" value="1"/>
</dbReference>
<gene>
    <name evidence="3" type="ORF">OFUS_LOCUS7604</name>
</gene>
<dbReference type="InterPro" id="IPR043138">
    <property type="entry name" value="GGT_lsub"/>
</dbReference>
<dbReference type="InterPro" id="IPR029055">
    <property type="entry name" value="Ntn_hydrolases_N"/>
</dbReference>
<dbReference type="PANTHER" id="PTHR11686:SF9">
    <property type="entry name" value="RE13973P"/>
    <property type="match status" value="1"/>
</dbReference>
<dbReference type="SUPFAM" id="SSF56235">
    <property type="entry name" value="N-terminal nucleophile aminohydrolases (Ntn hydrolases)"/>
    <property type="match status" value="1"/>
</dbReference>